<evidence type="ECO:0000256" key="1">
    <source>
        <dbReference type="HAMAP-Rule" id="MF_01240"/>
    </source>
</evidence>
<dbReference type="Gene3D" id="3.40.50.10490">
    <property type="entry name" value="Glucose-6-phosphate isomerase like protein, domain 1"/>
    <property type="match status" value="1"/>
</dbReference>
<reference evidence="3 4" key="1">
    <citation type="submission" date="2019-08" db="EMBL/GenBank/DDBJ databases">
        <title>Calorimonas adulescens gen. nov., sp. nov., an anaerobic thermophilic bacterium from Sakhalin hot spring.</title>
        <authorList>
            <person name="Khomyakova M.A."/>
            <person name="Merkel A.Y."/>
            <person name="Novikov A."/>
            <person name="Bonch-Osmolovskaya E.A."/>
            <person name="Slobodkin A.I."/>
        </authorList>
    </citation>
    <scope>NUCLEOTIDE SEQUENCE [LARGE SCALE GENOMIC DNA]</scope>
    <source>
        <strain evidence="3 4">A05MB</strain>
    </source>
</reference>
<dbReference type="Pfam" id="PF13580">
    <property type="entry name" value="SIS_2"/>
    <property type="match status" value="1"/>
</dbReference>
<dbReference type="PROSITE" id="PS51464">
    <property type="entry name" value="SIS"/>
    <property type="match status" value="1"/>
</dbReference>
<comment type="caution">
    <text evidence="3">The sequence shown here is derived from an EMBL/GenBank/DDBJ whole genome shotgun (WGS) entry which is preliminary data.</text>
</comment>
<dbReference type="InterPro" id="IPR001347">
    <property type="entry name" value="SIS_dom"/>
</dbReference>
<dbReference type="CDD" id="cd05013">
    <property type="entry name" value="SIS_RpiR"/>
    <property type="match status" value="1"/>
</dbReference>
<dbReference type="PANTHER" id="PTHR30390">
    <property type="entry name" value="SEDOHEPTULOSE 7-PHOSPHATE ISOMERASE / DNAA INITIATOR-ASSOCIATING FACTOR FOR REPLICATION INITIATION"/>
    <property type="match status" value="1"/>
</dbReference>
<dbReference type="AlphaFoldDB" id="A0A5D8QHC4"/>
<keyword evidence="4" id="KW-1185">Reference proteome</keyword>
<dbReference type="HAMAP" id="MF_01240">
    <property type="entry name" value="UPF0309"/>
    <property type="match status" value="1"/>
</dbReference>
<dbReference type="GO" id="GO:0097367">
    <property type="term" value="F:carbohydrate derivative binding"/>
    <property type="evidence" value="ECO:0007669"/>
    <property type="project" value="InterPro"/>
</dbReference>
<dbReference type="InterPro" id="IPR035472">
    <property type="entry name" value="RpiR-like_SIS"/>
</dbReference>
<dbReference type="SUPFAM" id="SSF53697">
    <property type="entry name" value="SIS domain"/>
    <property type="match status" value="1"/>
</dbReference>
<accession>A0A5D8QHC4</accession>
<sequence>MRVLSNDYINKIGEIIDKIKTLELNNLELSSSAIARCIMDGGIVHIFGCGHSHILGEEMYYRAGGLVPVHPILDTGLMLHEGAAKSSDLERFEGYGTILAKYQDIRKGDIVIVISNSGRNPVPIEMAIYAKGKEARVIVITSMEYSKSQPSRHSSGKHLYEFGDIVIDNHGVPGDAVLKLDGIPEPFAPSSTVIGATILNAVFARAVEIMHENGYEPPIFISGNIDGADEHNRKLMERYRDRIKF</sequence>
<gene>
    <name evidence="3" type="ORF">FWJ32_03150</name>
</gene>
<evidence type="ECO:0000313" key="4">
    <source>
        <dbReference type="Proteomes" id="UP000322976"/>
    </source>
</evidence>
<dbReference type="EMBL" id="VTPS01000003">
    <property type="protein sequence ID" value="TZE82963.1"/>
    <property type="molecule type" value="Genomic_DNA"/>
</dbReference>
<dbReference type="NCBIfam" id="NF002805">
    <property type="entry name" value="PRK02947.1"/>
    <property type="match status" value="1"/>
</dbReference>
<proteinExistence type="inferred from homology"/>
<evidence type="ECO:0000313" key="3">
    <source>
        <dbReference type="EMBL" id="TZE82963.1"/>
    </source>
</evidence>
<dbReference type="InterPro" id="IPR046348">
    <property type="entry name" value="SIS_dom_sf"/>
</dbReference>
<name>A0A5D8QHC4_9THEO</name>
<dbReference type="GO" id="GO:1901135">
    <property type="term" value="P:carbohydrate derivative metabolic process"/>
    <property type="evidence" value="ECO:0007669"/>
    <property type="project" value="InterPro"/>
</dbReference>
<dbReference type="PANTHER" id="PTHR30390:SF7">
    <property type="entry name" value="PHOSPHOHEPTOSE ISOMERASE"/>
    <property type="match status" value="1"/>
</dbReference>
<dbReference type="InterPro" id="IPR050099">
    <property type="entry name" value="SIS_GmhA/DiaA_subfam"/>
</dbReference>
<feature type="domain" description="SIS" evidence="2">
    <location>
        <begin position="34"/>
        <end position="212"/>
    </location>
</feature>
<protein>
    <recommendedName>
        <fullName evidence="1">UPF0309 protein FWJ32_03150</fullName>
    </recommendedName>
</protein>
<dbReference type="Proteomes" id="UP000322976">
    <property type="component" value="Unassembled WGS sequence"/>
</dbReference>
<comment type="similarity">
    <text evidence="1">Belongs to the UPF0309 family.</text>
</comment>
<dbReference type="InterPro" id="IPR022951">
    <property type="entry name" value="UPF0309"/>
</dbReference>
<evidence type="ECO:0000259" key="2">
    <source>
        <dbReference type="PROSITE" id="PS51464"/>
    </source>
</evidence>
<organism evidence="3 4">
    <name type="scientific">Calorimonas adulescens</name>
    <dbReference type="NCBI Taxonomy" id="2606906"/>
    <lineage>
        <taxon>Bacteria</taxon>
        <taxon>Bacillati</taxon>
        <taxon>Bacillota</taxon>
        <taxon>Clostridia</taxon>
        <taxon>Thermoanaerobacterales</taxon>
        <taxon>Thermoanaerobacteraceae</taxon>
        <taxon>Calorimonas</taxon>
    </lineage>
</organism>